<feature type="chain" id="PRO_5037584631" evidence="4">
    <location>
        <begin position="24"/>
        <end position="477"/>
    </location>
</feature>
<dbReference type="KEGG" id="dli:dnl_11890"/>
<keyword evidence="7" id="KW-1185">Reference proteome</keyword>
<dbReference type="Pfam" id="PF13432">
    <property type="entry name" value="TPR_16"/>
    <property type="match status" value="1"/>
</dbReference>
<name>A0A975GF66_9BACT</name>
<dbReference type="InterPro" id="IPR019734">
    <property type="entry name" value="TPR_rpt"/>
</dbReference>
<sequence>MRKIFWLTLGAVFVLFFNFQAAAQEQGDAYFDFGVFSFEDKDYENAEKNFKKALEFNPENPFYNHFLGKTFLQTKQYDEAGKYLHKAEQINPGIPGLKNDIAYLKYETGDYLQAADLFMEIAKNEPENILAQYYAGINLFKLEKYRDALDYFLKSSQGSPTIKVNGSYYAGVCYQKTGSIDRALEMFEYVRDNAESPMLAESAASWLEGINKLKKNMKPYSLYLKLSRLHDDNVRLEPSDLEIDLGADESDFASIIYFSGRYNFINRENLVTGAGYSHYQKWYDDFNEYSMTGSLLDLYAEFSLHPFSYGFTYVPSFYWVDSESYLRRHQLTPRVKWRIKENLAADLSYSYYNNSYVDDDKRDGHANELFLTMQYDFFNNKSRLTAGIGYEEDSASHPDYYYGEWKARAGAVFLLPWDLTFGLNLKYSDKKYDNTDSYYLVKRNDDKITGSIILSRNLFLNGLGFQQSFNILTAIPI</sequence>
<evidence type="ECO:0000313" key="7">
    <source>
        <dbReference type="Proteomes" id="UP000663720"/>
    </source>
</evidence>
<evidence type="ECO:0000313" key="6">
    <source>
        <dbReference type="EMBL" id="QTA78942.1"/>
    </source>
</evidence>
<accession>A0A975GF66</accession>
<keyword evidence="1" id="KW-0677">Repeat</keyword>
<reference evidence="6" key="1">
    <citation type="journal article" date="2021" name="Microb. Physiol.">
        <title>Proteogenomic Insights into the Physiology of Marine, Sulfate-Reducing, Filamentous Desulfonema limicola and Desulfonema magnum.</title>
        <authorList>
            <person name="Schnaars V."/>
            <person name="Wohlbrand L."/>
            <person name="Scheve S."/>
            <person name="Hinrichs C."/>
            <person name="Reinhardt R."/>
            <person name="Rabus R."/>
        </authorList>
    </citation>
    <scope>NUCLEOTIDE SEQUENCE</scope>
    <source>
        <strain evidence="6">5ac10</strain>
    </source>
</reference>
<proteinExistence type="predicted"/>
<dbReference type="SMART" id="SM00028">
    <property type="entry name" value="TPR"/>
    <property type="match status" value="5"/>
</dbReference>
<dbReference type="PANTHER" id="PTHR44943:SF8">
    <property type="entry name" value="TPR REPEAT-CONTAINING PROTEIN MJ0263"/>
    <property type="match status" value="1"/>
</dbReference>
<evidence type="ECO:0000256" key="1">
    <source>
        <dbReference type="ARBA" id="ARBA00022737"/>
    </source>
</evidence>
<feature type="signal peptide" evidence="4">
    <location>
        <begin position="1"/>
        <end position="23"/>
    </location>
</feature>
<organism evidence="6 7">
    <name type="scientific">Desulfonema limicola</name>
    <dbReference type="NCBI Taxonomy" id="45656"/>
    <lineage>
        <taxon>Bacteria</taxon>
        <taxon>Pseudomonadati</taxon>
        <taxon>Thermodesulfobacteriota</taxon>
        <taxon>Desulfobacteria</taxon>
        <taxon>Desulfobacterales</taxon>
        <taxon>Desulfococcaceae</taxon>
        <taxon>Desulfonema</taxon>
    </lineage>
</organism>
<dbReference type="PROSITE" id="PS50293">
    <property type="entry name" value="TPR_REGION"/>
    <property type="match status" value="1"/>
</dbReference>
<dbReference type="Pfam" id="PF13181">
    <property type="entry name" value="TPR_8"/>
    <property type="match status" value="2"/>
</dbReference>
<gene>
    <name evidence="6" type="ORF">dnl_11890</name>
</gene>
<protein>
    <submittedName>
        <fullName evidence="6">Tetratricopeptide repeat-containing and DUF560</fullName>
    </submittedName>
</protein>
<feature type="repeat" description="TPR" evidence="3">
    <location>
        <begin position="27"/>
        <end position="60"/>
    </location>
</feature>
<dbReference type="Gene3D" id="1.25.40.10">
    <property type="entry name" value="Tetratricopeptide repeat domain"/>
    <property type="match status" value="2"/>
</dbReference>
<dbReference type="EMBL" id="CP061799">
    <property type="protein sequence ID" value="QTA78942.1"/>
    <property type="molecule type" value="Genomic_DNA"/>
</dbReference>
<dbReference type="Proteomes" id="UP000663720">
    <property type="component" value="Chromosome"/>
</dbReference>
<dbReference type="RefSeq" id="WP_207690750.1">
    <property type="nucleotide sequence ID" value="NZ_CP061799.1"/>
</dbReference>
<dbReference type="InterPro" id="IPR051685">
    <property type="entry name" value="Ycf3/AcsC/BcsC/TPR_MFPF"/>
</dbReference>
<dbReference type="InterPro" id="IPR007655">
    <property type="entry name" value="Slam_C"/>
</dbReference>
<evidence type="ECO:0000256" key="4">
    <source>
        <dbReference type="SAM" id="SignalP"/>
    </source>
</evidence>
<keyword evidence="2 3" id="KW-0802">TPR repeat</keyword>
<evidence type="ECO:0000259" key="5">
    <source>
        <dbReference type="Pfam" id="PF04575"/>
    </source>
</evidence>
<dbReference type="AlphaFoldDB" id="A0A975GF66"/>
<feature type="domain" description="Surface lipoprotein assembly modifier C-terminal" evidence="5">
    <location>
        <begin position="264"/>
        <end position="457"/>
    </location>
</feature>
<dbReference type="Pfam" id="PF04575">
    <property type="entry name" value="SlipAM"/>
    <property type="match status" value="1"/>
</dbReference>
<evidence type="ECO:0000256" key="3">
    <source>
        <dbReference type="PROSITE-ProRule" id="PRU00339"/>
    </source>
</evidence>
<keyword evidence="4" id="KW-0732">Signal</keyword>
<dbReference type="PROSITE" id="PS50005">
    <property type="entry name" value="TPR"/>
    <property type="match status" value="1"/>
</dbReference>
<dbReference type="SUPFAM" id="SSF48452">
    <property type="entry name" value="TPR-like"/>
    <property type="match status" value="1"/>
</dbReference>
<dbReference type="InterPro" id="IPR011990">
    <property type="entry name" value="TPR-like_helical_dom_sf"/>
</dbReference>
<dbReference type="PANTHER" id="PTHR44943">
    <property type="entry name" value="CELLULOSE SYNTHASE OPERON PROTEIN C"/>
    <property type="match status" value="1"/>
</dbReference>
<evidence type="ECO:0000256" key="2">
    <source>
        <dbReference type="ARBA" id="ARBA00022803"/>
    </source>
</evidence>